<dbReference type="PROSITE" id="PS00461">
    <property type="entry name" value="6PGD"/>
    <property type="match status" value="1"/>
</dbReference>
<feature type="binding site" evidence="14">
    <location>
        <position position="460"/>
    </location>
    <ligand>
        <name>substrate</name>
        <note>ligand shared between dimeric partners</note>
    </ligand>
</feature>
<dbReference type="SMART" id="SM01350">
    <property type="entry name" value="6PGD"/>
    <property type="match status" value="1"/>
</dbReference>
<dbReference type="InterPro" id="IPR013328">
    <property type="entry name" value="6PGD_dom2"/>
</dbReference>
<dbReference type="SUPFAM" id="SSF48179">
    <property type="entry name" value="6-phosphogluconate dehydrogenase C-terminal domain-like"/>
    <property type="match status" value="1"/>
</dbReference>
<dbReference type="PRINTS" id="PR00076">
    <property type="entry name" value="6PGDHDRGNASE"/>
</dbReference>
<accession>A0A7X2D4X4</accession>
<dbReference type="InterPro" id="IPR006114">
    <property type="entry name" value="6PGDH_C"/>
</dbReference>
<feature type="binding site" description="in other chain" evidence="14">
    <location>
        <position position="264"/>
    </location>
    <ligand>
        <name>substrate</name>
        <note>ligand shared between dimeric partners</note>
    </ligand>
</feature>
<dbReference type="PIRSF" id="PIRSF000109">
    <property type="entry name" value="6PGD"/>
    <property type="match status" value="1"/>
</dbReference>
<dbReference type="InterPro" id="IPR008927">
    <property type="entry name" value="6-PGluconate_DH-like_C_sf"/>
</dbReference>
<evidence type="ECO:0000313" key="17">
    <source>
        <dbReference type="EMBL" id="MQX38378.1"/>
    </source>
</evidence>
<evidence type="ECO:0000256" key="10">
    <source>
        <dbReference type="ARBA" id="ARBA00023126"/>
    </source>
</evidence>
<evidence type="ECO:0000256" key="1">
    <source>
        <dbReference type="ARBA" id="ARBA00002526"/>
    </source>
</evidence>
<feature type="active site" description="Proton donor" evidence="13">
    <location>
        <position position="193"/>
    </location>
</feature>
<dbReference type="AlphaFoldDB" id="A0A7X2D4X4"/>
<dbReference type="Gene3D" id="3.40.50.720">
    <property type="entry name" value="NAD(P)-binding Rossmann-like Domain"/>
    <property type="match status" value="1"/>
</dbReference>
<feature type="binding site" description="in other chain" evidence="14">
    <location>
        <begin position="189"/>
        <end position="190"/>
    </location>
    <ligand>
        <name>substrate</name>
        <note>ligand shared between dimeric partners</note>
    </ligand>
</feature>
<evidence type="ECO:0000256" key="3">
    <source>
        <dbReference type="ARBA" id="ARBA00008419"/>
    </source>
</evidence>
<dbReference type="EC" id="1.1.1.44" evidence="5 12"/>
<dbReference type="Proteomes" id="UP000434582">
    <property type="component" value="Unassembled WGS sequence"/>
</dbReference>
<dbReference type="Pfam" id="PF03446">
    <property type="entry name" value="NAD_binding_2"/>
    <property type="match status" value="1"/>
</dbReference>
<keyword evidence="8 12" id="KW-0560">Oxidoreductase</keyword>
<sequence length="477" mass="49607">MTTHKTMGIVGLGVMGRNLALNMTDHGVTVAVFDPWPDALTRFAVSLNGAAHGRVTVAETPADLVAALPRPRTILIMVKAGEPVDGVIGDLAPLLDPGDTLIDGGNSLFHDTMRREAALRARDLHFIGLGVSGGEEGARHGPSLMAGGDPAAYEASRAVLESIAARFDGAPCCALVGADGAGHFVKMIHNGIEYGIMQVIAEAFALLRDAGGLDHAAMAGIFRRWSQTDLASYLIEITATILARKDDLGDGPLVEAILDTAGQKGTGRWSSEAALDLGVPAPTITEAVYARALAAQKAERVATAAVLGGPAAPAEPAPAWDPDGPEVEAVRQAVLGAVISTFAQGLAVIRAGAQANGWDTDLAAVARIWRAGCVIRAALLDDIAAAVGAADAPGSLLQAPAFARRLEAAQDGWRRTVALAVMTGVPVPGLSSALAYVDGARSERLPANLIQAQRDHFGAHTYERLDRPGTFHTEWER</sequence>
<protein>
    <recommendedName>
        <fullName evidence="6 12">6-phosphogluconate dehydrogenase, decarboxylating</fullName>
        <ecNumber evidence="5 12">1.1.1.44</ecNumber>
    </recommendedName>
</protein>
<feature type="binding site" description="in other chain" evidence="14">
    <location>
        <position position="106"/>
    </location>
    <ligand>
        <name>substrate</name>
        <note>ligand shared between dimeric partners</note>
    </ligand>
</feature>
<dbReference type="NCBIfam" id="TIGR00873">
    <property type="entry name" value="gnd"/>
    <property type="match status" value="1"/>
</dbReference>
<dbReference type="InterPro" id="IPR006113">
    <property type="entry name" value="6PGDH_Gnd/GntZ"/>
</dbReference>
<dbReference type="UniPathway" id="UPA00115">
    <property type="reaction ID" value="UER00410"/>
</dbReference>
<comment type="caution">
    <text evidence="17">The sequence shown here is derived from an EMBL/GenBank/DDBJ whole genome shotgun (WGS) entry which is preliminary data.</text>
</comment>
<evidence type="ECO:0000259" key="16">
    <source>
        <dbReference type="SMART" id="SM01350"/>
    </source>
</evidence>
<evidence type="ECO:0000256" key="8">
    <source>
        <dbReference type="ARBA" id="ARBA00023002"/>
    </source>
</evidence>
<dbReference type="GO" id="GO:0050661">
    <property type="term" value="F:NADP binding"/>
    <property type="evidence" value="ECO:0007669"/>
    <property type="project" value="InterPro"/>
</dbReference>
<feature type="binding site" description="in other chain" evidence="14">
    <location>
        <begin position="132"/>
        <end position="134"/>
    </location>
    <ligand>
        <name>substrate</name>
        <note>ligand shared between dimeric partners</note>
    </ligand>
</feature>
<dbReference type="GO" id="GO:0019521">
    <property type="term" value="P:D-gluconate metabolic process"/>
    <property type="evidence" value="ECO:0007669"/>
    <property type="project" value="UniProtKB-KW"/>
</dbReference>
<comment type="subunit">
    <text evidence="4 12">Homodimer.</text>
</comment>
<gene>
    <name evidence="17" type="primary">gndA</name>
    <name evidence="17" type="ORF">GHC57_17825</name>
</gene>
<feature type="binding site" description="in other chain" evidence="14">
    <location>
        <position position="291"/>
    </location>
    <ligand>
        <name>substrate</name>
        <note>ligand shared between dimeric partners</note>
    </ligand>
</feature>
<evidence type="ECO:0000256" key="5">
    <source>
        <dbReference type="ARBA" id="ARBA00013011"/>
    </source>
</evidence>
<comment type="function">
    <text evidence="1 12">Catalyzes the oxidative decarboxylation of 6-phosphogluconate to ribulose 5-phosphate and CO(2), with concomitant reduction of NADP to NADPH.</text>
</comment>
<dbReference type="Gene3D" id="1.10.1040.10">
    <property type="entry name" value="N-(1-d-carboxylethyl)-l-norvaline Dehydrogenase, domain 2"/>
    <property type="match status" value="1"/>
</dbReference>
<evidence type="ECO:0000256" key="6">
    <source>
        <dbReference type="ARBA" id="ARBA00018193"/>
    </source>
</evidence>
<evidence type="ECO:0000313" key="18">
    <source>
        <dbReference type="Proteomes" id="UP000434582"/>
    </source>
</evidence>
<name>A0A7X2D4X4_9PROT</name>
<dbReference type="SUPFAM" id="SSF51735">
    <property type="entry name" value="NAD(P)-binding Rossmann-fold domains"/>
    <property type="match status" value="1"/>
</dbReference>
<dbReference type="InterPro" id="IPR036291">
    <property type="entry name" value="NAD(P)-bd_dom_sf"/>
</dbReference>
<dbReference type="OrthoDB" id="9804542at2"/>
<dbReference type="InterPro" id="IPR006184">
    <property type="entry name" value="6PGdom_BS"/>
</dbReference>
<proteinExistence type="inferred from homology"/>
<dbReference type="Pfam" id="PF00393">
    <property type="entry name" value="6PGD"/>
    <property type="match status" value="1"/>
</dbReference>
<keyword evidence="7 12" id="KW-0521">NADP</keyword>
<feature type="binding site" evidence="14">
    <location>
        <position position="454"/>
    </location>
    <ligand>
        <name>substrate</name>
        <note>ligand shared between dimeric partners</note>
    </ligand>
</feature>
<evidence type="ECO:0000256" key="12">
    <source>
        <dbReference type="PIRNR" id="PIRNR000109"/>
    </source>
</evidence>
<dbReference type="PANTHER" id="PTHR11811">
    <property type="entry name" value="6-PHOSPHOGLUCONATE DEHYDROGENASE"/>
    <property type="match status" value="1"/>
</dbReference>
<dbReference type="FunFam" id="1.10.1040.10:FF:000032">
    <property type="entry name" value="6-phosphogluconate dehydrogenase, decarboxylating"/>
    <property type="match status" value="1"/>
</dbReference>
<evidence type="ECO:0000256" key="4">
    <source>
        <dbReference type="ARBA" id="ARBA00011738"/>
    </source>
</evidence>
<evidence type="ECO:0000256" key="9">
    <source>
        <dbReference type="ARBA" id="ARBA00023064"/>
    </source>
</evidence>
<dbReference type="InterPro" id="IPR006183">
    <property type="entry name" value="Pgluconate_DH"/>
</dbReference>
<comment type="catalytic activity">
    <reaction evidence="11 12 15">
        <text>6-phospho-D-gluconate + NADP(+) = D-ribulose 5-phosphate + CO2 + NADPH</text>
        <dbReference type="Rhea" id="RHEA:10116"/>
        <dbReference type="ChEBI" id="CHEBI:16526"/>
        <dbReference type="ChEBI" id="CHEBI:57783"/>
        <dbReference type="ChEBI" id="CHEBI:58121"/>
        <dbReference type="ChEBI" id="CHEBI:58349"/>
        <dbReference type="ChEBI" id="CHEBI:58759"/>
        <dbReference type="EC" id="1.1.1.44"/>
    </reaction>
</comment>
<dbReference type="RefSeq" id="WP_153346793.1">
    <property type="nucleotide sequence ID" value="NZ_WIVE01000094.1"/>
</dbReference>
<dbReference type="GO" id="GO:0004616">
    <property type="term" value="F:phosphogluconate dehydrogenase (decarboxylating) activity"/>
    <property type="evidence" value="ECO:0007669"/>
    <property type="project" value="UniProtKB-EC"/>
</dbReference>
<organism evidence="17 18">
    <name type="scientific">Roseospira navarrensis</name>
    <dbReference type="NCBI Taxonomy" id="140058"/>
    <lineage>
        <taxon>Bacteria</taxon>
        <taxon>Pseudomonadati</taxon>
        <taxon>Pseudomonadota</taxon>
        <taxon>Alphaproteobacteria</taxon>
        <taxon>Rhodospirillales</taxon>
        <taxon>Rhodospirillaceae</taxon>
        <taxon>Roseospira</taxon>
    </lineage>
</organism>
<dbReference type="FunFam" id="1.20.5.320:FF:000001">
    <property type="entry name" value="6-phosphogluconate dehydrogenase, decarboxylating"/>
    <property type="match status" value="1"/>
</dbReference>
<evidence type="ECO:0000256" key="14">
    <source>
        <dbReference type="PIRSR" id="PIRSR000109-2"/>
    </source>
</evidence>
<evidence type="ECO:0000256" key="13">
    <source>
        <dbReference type="PIRSR" id="PIRSR000109-1"/>
    </source>
</evidence>
<evidence type="ECO:0000256" key="7">
    <source>
        <dbReference type="ARBA" id="ARBA00022857"/>
    </source>
</evidence>
<dbReference type="GO" id="GO:0006098">
    <property type="term" value="P:pentose-phosphate shunt"/>
    <property type="evidence" value="ECO:0007669"/>
    <property type="project" value="UniProtKB-UniPathway"/>
</dbReference>
<keyword evidence="10 12" id="KW-0570">Pentose shunt</keyword>
<comment type="pathway">
    <text evidence="2 12 15">Carbohydrate degradation; pentose phosphate pathway; D-ribulose 5-phosphate from D-glucose 6-phosphate (oxidative stage): step 3/3.</text>
</comment>
<keyword evidence="9 15" id="KW-0311">Gluconate utilization</keyword>
<dbReference type="EMBL" id="WIVE01000094">
    <property type="protein sequence ID" value="MQX38378.1"/>
    <property type="molecule type" value="Genomic_DNA"/>
</dbReference>
<keyword evidence="18" id="KW-1185">Reference proteome</keyword>
<dbReference type="InterPro" id="IPR006115">
    <property type="entry name" value="6PGDH_NADP-bd"/>
</dbReference>
<feature type="binding site" description="in other chain" evidence="14">
    <location>
        <position position="194"/>
    </location>
    <ligand>
        <name>substrate</name>
        <note>ligand shared between dimeric partners</note>
    </ligand>
</feature>
<dbReference type="NCBIfam" id="NF006765">
    <property type="entry name" value="PRK09287.1"/>
    <property type="match status" value="1"/>
</dbReference>
<reference evidence="17 18" key="1">
    <citation type="submission" date="2019-10" db="EMBL/GenBank/DDBJ databases">
        <title>Draft whole-genome sequence of the purple nonsulfur photosynthetic bacterium Roseospira navarrensis DSM 15114.</title>
        <authorList>
            <person name="Kyndt J.A."/>
            <person name="Meyer T.E."/>
        </authorList>
    </citation>
    <scope>NUCLEOTIDE SEQUENCE [LARGE SCALE GENOMIC DNA]</scope>
    <source>
        <strain evidence="17 18">DSM 15114</strain>
    </source>
</reference>
<evidence type="ECO:0000256" key="2">
    <source>
        <dbReference type="ARBA" id="ARBA00004874"/>
    </source>
</evidence>
<dbReference type="Gene3D" id="1.20.5.320">
    <property type="entry name" value="6-Phosphogluconate Dehydrogenase, domain 3"/>
    <property type="match status" value="1"/>
</dbReference>
<comment type="similarity">
    <text evidence="3 12 15">Belongs to the 6-phosphogluconate dehydrogenase family.</text>
</comment>
<feature type="active site" description="Proton acceptor" evidence="13">
    <location>
        <position position="186"/>
    </location>
</feature>
<evidence type="ECO:0000256" key="11">
    <source>
        <dbReference type="ARBA" id="ARBA00048640"/>
    </source>
</evidence>
<evidence type="ECO:0000256" key="15">
    <source>
        <dbReference type="RuleBase" id="RU000485"/>
    </source>
</evidence>
<feature type="domain" description="6-phosphogluconate dehydrogenase C-terminal" evidence="16">
    <location>
        <begin position="182"/>
        <end position="476"/>
    </location>
</feature>